<evidence type="ECO:0000259" key="1">
    <source>
        <dbReference type="Pfam" id="PF01850"/>
    </source>
</evidence>
<dbReference type="PANTHER" id="PTHR42188:SF1">
    <property type="entry name" value="23S RRNA-SPECIFIC ENDONUCLEASE VAPC20"/>
    <property type="match status" value="1"/>
</dbReference>
<dbReference type="PANTHER" id="PTHR42188">
    <property type="entry name" value="23S RRNA-SPECIFIC ENDONUCLEASE VAPC20"/>
    <property type="match status" value="1"/>
</dbReference>
<dbReference type="Gene3D" id="3.40.50.1010">
    <property type="entry name" value="5'-nuclease"/>
    <property type="match status" value="1"/>
</dbReference>
<dbReference type="GO" id="GO:0016075">
    <property type="term" value="P:rRNA catabolic process"/>
    <property type="evidence" value="ECO:0007669"/>
    <property type="project" value="TreeGrafter"/>
</dbReference>
<dbReference type="Proteomes" id="UP000015381">
    <property type="component" value="Chromosome I"/>
</dbReference>
<evidence type="ECO:0000313" key="2">
    <source>
        <dbReference type="EMBL" id="CCQ34197.1"/>
    </source>
</evidence>
<dbReference type="GO" id="GO:0004521">
    <property type="term" value="F:RNA endonuclease activity"/>
    <property type="evidence" value="ECO:0007669"/>
    <property type="project" value="InterPro"/>
</dbReference>
<evidence type="ECO:0000313" key="3">
    <source>
        <dbReference type="Proteomes" id="UP000015381"/>
    </source>
</evidence>
<dbReference type="SUPFAM" id="SSF88723">
    <property type="entry name" value="PIN domain-like"/>
    <property type="match status" value="1"/>
</dbReference>
<organism evidence="2 3">
    <name type="scientific">Halorhabdus tiamatea SARL4B</name>
    <dbReference type="NCBI Taxonomy" id="1033806"/>
    <lineage>
        <taxon>Archaea</taxon>
        <taxon>Methanobacteriati</taxon>
        <taxon>Methanobacteriota</taxon>
        <taxon>Stenosarchaea group</taxon>
        <taxon>Halobacteria</taxon>
        <taxon>Halobacteriales</taxon>
        <taxon>Haloarculaceae</taxon>
        <taxon>Halorhabdus</taxon>
    </lineage>
</organism>
<accession>S6CV15</accession>
<sequence>MFDETVTLVRTRTGSYDEAKQVADRILGRGPFPSAIDFLVTDRADFERAVEAFNRYHDHDLSFTDATTIALVEARDIDHVLAFDDDFDGIVDRLDPVELA</sequence>
<dbReference type="HOGENOM" id="CLU_136715_0_0_2"/>
<keyword evidence="3" id="KW-1185">Reference proteome</keyword>
<dbReference type="Pfam" id="PF01850">
    <property type="entry name" value="PIN"/>
    <property type="match status" value="1"/>
</dbReference>
<dbReference type="InterPro" id="IPR039018">
    <property type="entry name" value="VapC20-like"/>
</dbReference>
<dbReference type="InterPro" id="IPR002716">
    <property type="entry name" value="PIN_dom"/>
</dbReference>
<reference evidence="2 3" key="1">
    <citation type="journal article" date="2014" name="Environ. Microbiol.">
        <title>Halorhabdus tiamatea: proteogenomics and glycosidase activity measurements identify the first cultivated euryarchaeon from a deep-sea anoxic brine lake as potential polysaccharide degrader.</title>
        <authorList>
            <person name="Werner J."/>
            <person name="Ferrer M."/>
            <person name="Michel G."/>
            <person name="Mann A.J."/>
            <person name="Huang S."/>
            <person name="Juarez S."/>
            <person name="Ciordia S."/>
            <person name="Albar J.P."/>
            <person name="Alcaide M."/>
            <person name="La Cono V."/>
            <person name="Yakimov M.M."/>
            <person name="Antunes A."/>
            <person name="Taborda M."/>
            <person name="Da Costa M.S."/>
            <person name="Amann R.I."/>
            <person name="Gloeckner F.O."/>
            <person name="Golyshina O.V."/>
            <person name="Golyshin P.N."/>
            <person name="Teeling H."/>
        </authorList>
    </citation>
    <scope>NUCLEOTIDE SEQUENCE [LARGE SCALE GENOMIC DNA]</scope>
    <source>
        <strain evidence="3">SARL4B</strain>
    </source>
</reference>
<dbReference type="EMBL" id="HF571520">
    <property type="protein sequence ID" value="CCQ34197.1"/>
    <property type="molecule type" value="Genomic_DNA"/>
</dbReference>
<feature type="domain" description="PIN" evidence="1">
    <location>
        <begin position="33"/>
        <end position="88"/>
    </location>
</feature>
<gene>
    <name evidence="2" type="ORF">HTIA_2083</name>
</gene>
<dbReference type="AlphaFoldDB" id="S6CV15"/>
<proteinExistence type="predicted"/>
<name>S6CV15_9EURY</name>
<protein>
    <submittedName>
        <fullName evidence="2">Hypothetical PIN domain protein</fullName>
    </submittedName>
</protein>
<dbReference type="KEGG" id="hti:HTIA_2083"/>
<dbReference type="InterPro" id="IPR029060">
    <property type="entry name" value="PIN-like_dom_sf"/>
</dbReference>